<gene>
    <name evidence="3" type="ORF">ABENE_00915</name>
</gene>
<proteinExistence type="predicted"/>
<dbReference type="InterPro" id="IPR003346">
    <property type="entry name" value="Transposase_20"/>
</dbReference>
<name>V4RTL4_9CAUL</name>
<reference evidence="3 4" key="1">
    <citation type="journal article" date="2014" name="Nature">
        <title>Sequential evolution of bacterial morphology by co-option of a developmental regulator.</title>
        <authorList>
            <person name="Jiang C."/>
            <person name="Brown P.J."/>
            <person name="Ducret A."/>
            <person name="Brun Y.V."/>
        </authorList>
    </citation>
    <scope>NUCLEOTIDE SEQUENCE [LARGE SCALE GENOMIC DNA]</scope>
    <source>
        <strain evidence="3 4">DSM 16100</strain>
    </source>
</reference>
<dbReference type="InterPro" id="IPR047650">
    <property type="entry name" value="Transpos_IS110"/>
</dbReference>
<dbReference type="eggNOG" id="COG3547">
    <property type="taxonomic scope" value="Bacteria"/>
</dbReference>
<evidence type="ECO:0000259" key="1">
    <source>
        <dbReference type="Pfam" id="PF01548"/>
    </source>
</evidence>
<dbReference type="PANTHER" id="PTHR33055:SF3">
    <property type="entry name" value="PUTATIVE TRANSPOSASE FOR IS117-RELATED"/>
    <property type="match status" value="1"/>
</dbReference>
<evidence type="ECO:0000313" key="3">
    <source>
        <dbReference type="EMBL" id="ESQ94508.1"/>
    </source>
</evidence>
<dbReference type="Proteomes" id="UP000017837">
    <property type="component" value="Unassembled WGS sequence"/>
</dbReference>
<dbReference type="Pfam" id="PF01548">
    <property type="entry name" value="DEDD_Tnp_IS110"/>
    <property type="match status" value="1"/>
</dbReference>
<dbReference type="GO" id="GO:0006313">
    <property type="term" value="P:DNA transposition"/>
    <property type="evidence" value="ECO:0007669"/>
    <property type="project" value="InterPro"/>
</dbReference>
<dbReference type="PANTHER" id="PTHR33055">
    <property type="entry name" value="TRANSPOSASE FOR INSERTION SEQUENCE ELEMENT IS1111A"/>
    <property type="match status" value="1"/>
</dbReference>
<dbReference type="GO" id="GO:0004803">
    <property type="term" value="F:transposase activity"/>
    <property type="evidence" value="ECO:0007669"/>
    <property type="project" value="InterPro"/>
</dbReference>
<dbReference type="Pfam" id="PF02371">
    <property type="entry name" value="Transposase_20"/>
    <property type="match status" value="1"/>
</dbReference>
<feature type="domain" description="Transposase IS116/IS110/IS902 C-terminal" evidence="2">
    <location>
        <begin position="211"/>
        <end position="287"/>
    </location>
</feature>
<dbReference type="NCBIfam" id="NF033542">
    <property type="entry name" value="transpos_IS110"/>
    <property type="match status" value="1"/>
</dbReference>
<dbReference type="AlphaFoldDB" id="V4RTL4"/>
<feature type="domain" description="Transposase IS110-like N-terminal" evidence="1">
    <location>
        <begin position="33"/>
        <end position="147"/>
    </location>
</feature>
<dbReference type="STRING" id="1121022.GCA_000376105_01429"/>
<evidence type="ECO:0000259" key="2">
    <source>
        <dbReference type="Pfam" id="PF02371"/>
    </source>
</evidence>
<dbReference type="PATRIC" id="fig|1121022.4.peg.179"/>
<keyword evidence="4" id="KW-1185">Reference proteome</keyword>
<organism evidence="3 4">
    <name type="scientific">Asticcacaulis benevestitus DSM 16100 = ATCC BAA-896</name>
    <dbReference type="NCBI Taxonomy" id="1121022"/>
    <lineage>
        <taxon>Bacteria</taxon>
        <taxon>Pseudomonadati</taxon>
        <taxon>Pseudomonadota</taxon>
        <taxon>Alphaproteobacteria</taxon>
        <taxon>Caulobacterales</taxon>
        <taxon>Caulobacteraceae</taxon>
        <taxon>Asticcacaulis</taxon>
    </lineage>
</organism>
<dbReference type="InterPro" id="IPR002525">
    <property type="entry name" value="Transp_IS110-like_N"/>
</dbReference>
<accession>V4RTL4</accession>
<protein>
    <submittedName>
        <fullName evidence="3">Uncharacterized protein</fullName>
    </submittedName>
</protein>
<dbReference type="GO" id="GO:0003677">
    <property type="term" value="F:DNA binding"/>
    <property type="evidence" value="ECO:0007669"/>
    <property type="project" value="InterPro"/>
</dbReference>
<sequence>MPELMCLWNVQVYALSMRRAKICREGEALSDPESLVAWFAALGTELELIGLEAGPLSQWLYAEMTAKGLSCELIETRHVRTAFKIMPVKTDKKDARGIAQLMRLGWFRPVHCKSQPAQEVRAVLTARKLLQTKLLDIEKSLRGILRGFGLKVGAISTGGFEARILELCEGHETLTQIARSILDARQALLEQFNLLHRKVLAMAKADQRTCRLMTIPGVGPITSLTFVSAIDQAERFSSSRDIGPHFGLTPRKYQSGETDYTGRISKTGDASVRTALYEAANTIMIRPSKAIRLKAWATAIATRSGLKKAKVALARKLGVIMHAMLRNGQDFAATQTERAAMA</sequence>
<dbReference type="EMBL" id="AWGB01000002">
    <property type="protein sequence ID" value="ESQ94508.1"/>
    <property type="molecule type" value="Genomic_DNA"/>
</dbReference>
<evidence type="ECO:0000313" key="4">
    <source>
        <dbReference type="Proteomes" id="UP000017837"/>
    </source>
</evidence>
<comment type="caution">
    <text evidence="3">The sequence shown here is derived from an EMBL/GenBank/DDBJ whole genome shotgun (WGS) entry which is preliminary data.</text>
</comment>